<dbReference type="RefSeq" id="XP_028152600.1">
    <property type="nucleotide sequence ID" value="XM_028296799.1"/>
</dbReference>
<accession>A0A6P7H9L2</accession>
<sequence length="124" mass="14115">MAYDEVSDKSSTWFAANKLKLNTEKTQDLIISASGLHGDPDEKETAKLLGITIDNRLNWSAHISQVKRKLSSSLFLIRQLARVVNFETLKVTYFSLFHSHLSYGLILWGNSKNALQIFRMQSLN</sequence>
<evidence type="ECO:0000313" key="1">
    <source>
        <dbReference type="RefSeq" id="XP_028152600.1"/>
    </source>
</evidence>
<organism evidence="1">
    <name type="scientific">Diabrotica virgifera virgifera</name>
    <name type="common">western corn rootworm</name>
    <dbReference type="NCBI Taxonomy" id="50390"/>
    <lineage>
        <taxon>Eukaryota</taxon>
        <taxon>Metazoa</taxon>
        <taxon>Ecdysozoa</taxon>
        <taxon>Arthropoda</taxon>
        <taxon>Hexapoda</taxon>
        <taxon>Insecta</taxon>
        <taxon>Pterygota</taxon>
        <taxon>Neoptera</taxon>
        <taxon>Endopterygota</taxon>
        <taxon>Coleoptera</taxon>
        <taxon>Polyphaga</taxon>
        <taxon>Cucujiformia</taxon>
        <taxon>Chrysomeloidea</taxon>
        <taxon>Chrysomelidae</taxon>
        <taxon>Galerucinae</taxon>
        <taxon>Diabroticina</taxon>
        <taxon>Diabroticites</taxon>
        <taxon>Diabrotica</taxon>
    </lineage>
</organism>
<protein>
    <submittedName>
        <fullName evidence="1">Uncharacterized protein LOC114345996</fullName>
    </submittedName>
</protein>
<dbReference type="PANTHER" id="PTHR33332">
    <property type="entry name" value="REVERSE TRANSCRIPTASE DOMAIN-CONTAINING PROTEIN"/>
    <property type="match status" value="1"/>
</dbReference>
<gene>
    <name evidence="1" type="primary">LOC114345996</name>
</gene>
<proteinExistence type="predicted"/>
<name>A0A6P7H9L2_DIAVI</name>
<reference evidence="1" key="1">
    <citation type="submission" date="2025-08" db="UniProtKB">
        <authorList>
            <consortium name="RefSeq"/>
        </authorList>
    </citation>
    <scope>IDENTIFICATION</scope>
    <source>
        <tissue evidence="1">Whole insect</tissue>
    </source>
</reference>
<dbReference type="AlphaFoldDB" id="A0A6P7H9L2"/>
<dbReference type="InParanoid" id="A0A6P7H9L2"/>